<accession>A0A5D0MQ99</accession>
<dbReference type="RefSeq" id="WP_303700699.1">
    <property type="nucleotide sequence ID" value="NZ_VSIV01000100.1"/>
</dbReference>
<reference evidence="1 2" key="1">
    <citation type="submission" date="2019-08" db="EMBL/GenBank/DDBJ databases">
        <title>Genomic characterization of a novel candidate phylum (ARYD3) from a high temperature, high salinity tertiary oil reservoir in north central Oklahoma, USA.</title>
        <authorList>
            <person name="Youssef N.H."/>
            <person name="Yadav A."/>
            <person name="Elshahed M.S."/>
        </authorList>
    </citation>
    <scope>NUCLEOTIDE SEQUENCE [LARGE SCALE GENOMIC DNA]</scope>
    <source>
        <strain evidence="1">ARYD1</strain>
    </source>
</reference>
<evidence type="ECO:0000313" key="2">
    <source>
        <dbReference type="Proteomes" id="UP000323337"/>
    </source>
</evidence>
<sequence length="427" mass="50356">MHENEVLKKIKYLLTKFPDGITLTHAEILTLYLLHLHKEEADENDFIDKEVVDIAIQRSFSYLSSFDCQLPWRTDTVMENLIKKGFLLYSSTEKNAYYISEISSSILRGLFDRDTETTSDVESNLNTILLSIKSLENADESDIDSFFGHTFFDLILKLDIKIKQLKEDIVDSKWEIKSAIRSGSEESFSYFLKGLEKIRERLKEISTSLSKYSSYNQILYMMNTIEKRFENNSEVTDNIHKASRKLFSIKNELENTLTDVTEFINRHVSLITSQISISALDKILEFQKKLLNEFTASPVYLRKPKRQKVTDFKYNWKTQERKPVYIDTENKVLQEEIDTLEREELKKIIEYIIKELEEKNYIDYIHAIMQFDLVKGNLPKYYNKILYELPEIFNVIVKDSEYKYENCYLSEITLSKQKVKHAGNKYS</sequence>
<gene>
    <name evidence="1" type="ORF">FXF49_04440</name>
</gene>
<protein>
    <recommendedName>
        <fullName evidence="3">DUF3375 domain-containing protein</fullName>
    </recommendedName>
</protein>
<dbReference type="AlphaFoldDB" id="A0A5D0MQ99"/>
<name>A0A5D0MQ99_FLESI</name>
<proteinExistence type="predicted"/>
<evidence type="ECO:0008006" key="3">
    <source>
        <dbReference type="Google" id="ProtNLM"/>
    </source>
</evidence>
<organism evidence="1 2">
    <name type="scientific">Flexistipes sinusarabici</name>
    <dbReference type="NCBI Taxonomy" id="2352"/>
    <lineage>
        <taxon>Bacteria</taxon>
        <taxon>Pseudomonadati</taxon>
        <taxon>Deferribacterota</taxon>
        <taxon>Deferribacteres</taxon>
        <taxon>Deferribacterales</taxon>
        <taxon>Flexistipitaceae</taxon>
        <taxon>Flexistipes</taxon>
    </lineage>
</organism>
<evidence type="ECO:0000313" key="1">
    <source>
        <dbReference type="EMBL" id="TYB33811.1"/>
    </source>
</evidence>
<comment type="caution">
    <text evidence="1">The sequence shown here is derived from an EMBL/GenBank/DDBJ whole genome shotgun (WGS) entry which is preliminary data.</text>
</comment>
<dbReference type="EMBL" id="VSIV01000100">
    <property type="protein sequence ID" value="TYB33811.1"/>
    <property type="molecule type" value="Genomic_DNA"/>
</dbReference>
<dbReference type="Proteomes" id="UP000323337">
    <property type="component" value="Unassembled WGS sequence"/>
</dbReference>